<dbReference type="Gene3D" id="3.40.190.10">
    <property type="entry name" value="Periplasmic binding protein-like II"/>
    <property type="match status" value="2"/>
</dbReference>
<keyword evidence="3" id="KW-1185">Reference proteome</keyword>
<accession>A0ABV1M289</accession>
<protein>
    <submittedName>
        <fullName evidence="2">Transporter substrate-binding domain-containing protein</fullName>
    </submittedName>
</protein>
<feature type="signal peptide" evidence="1">
    <location>
        <begin position="1"/>
        <end position="18"/>
    </location>
</feature>
<proteinExistence type="predicted"/>
<sequence>MRPLILLGCLLLSMLAHSAPLLTVTEDWPPYNTLLDPQQADGAYARVVRTALQRSGLPSGIQVYPWARSLAHTTLRPDTLVFALARTESRESQFIWVARLGEVAVYLWHEPGLNRNLHQARDCCSICAVRQDASEESILAAGFASSHLTQANNHADCLRLVRNGSIDYLVQSDPPLQMLLRQQGLAVDSLQRGPLLQRYTVYLAASRGTRPRVIRTLQRTLARMDASGESRKIITSTLKQAGIQP</sequence>
<keyword evidence="1" id="KW-0732">Signal</keyword>
<dbReference type="RefSeq" id="WP_349585331.1">
    <property type="nucleotide sequence ID" value="NZ_JBEFLD010000003.1"/>
</dbReference>
<reference evidence="2" key="1">
    <citation type="submission" date="2024-06" db="EMBL/GenBank/DDBJ databases">
        <title>Genome sequence of Vogesella sp. MAHUQ-64.</title>
        <authorList>
            <person name="Huq M.A."/>
        </authorList>
    </citation>
    <scope>NUCLEOTIDE SEQUENCE</scope>
    <source>
        <strain evidence="2">MAHUQ-64</strain>
    </source>
</reference>
<dbReference type="SUPFAM" id="SSF53850">
    <property type="entry name" value="Periplasmic binding protein-like II"/>
    <property type="match status" value="1"/>
</dbReference>
<comment type="caution">
    <text evidence="2">The sequence shown here is derived from an EMBL/GenBank/DDBJ whole genome shotgun (WGS) entry which is preliminary data.</text>
</comment>
<organism evidence="2 3">
    <name type="scientific">Vogesella oryzagri</name>
    <dbReference type="NCBI Taxonomy" id="3160864"/>
    <lineage>
        <taxon>Bacteria</taxon>
        <taxon>Pseudomonadati</taxon>
        <taxon>Pseudomonadota</taxon>
        <taxon>Betaproteobacteria</taxon>
        <taxon>Neisseriales</taxon>
        <taxon>Chromobacteriaceae</taxon>
        <taxon>Vogesella</taxon>
    </lineage>
</organism>
<name>A0ABV1M289_9NEIS</name>
<dbReference type="Proteomes" id="UP001433638">
    <property type="component" value="Unassembled WGS sequence"/>
</dbReference>
<dbReference type="PANTHER" id="PTHR38834">
    <property type="entry name" value="PERIPLASMIC SUBSTRATE BINDING PROTEIN FAMILY 3"/>
    <property type="match status" value="1"/>
</dbReference>
<evidence type="ECO:0000256" key="1">
    <source>
        <dbReference type="SAM" id="SignalP"/>
    </source>
</evidence>
<evidence type="ECO:0000313" key="2">
    <source>
        <dbReference type="EMBL" id="MEQ6290136.1"/>
    </source>
</evidence>
<dbReference type="PANTHER" id="PTHR38834:SF3">
    <property type="entry name" value="SOLUTE-BINDING PROTEIN FAMILY 3_N-TERMINAL DOMAIN-CONTAINING PROTEIN"/>
    <property type="match status" value="1"/>
</dbReference>
<evidence type="ECO:0000313" key="3">
    <source>
        <dbReference type="Proteomes" id="UP001433638"/>
    </source>
</evidence>
<feature type="chain" id="PRO_5046514086" evidence="1">
    <location>
        <begin position="19"/>
        <end position="245"/>
    </location>
</feature>
<gene>
    <name evidence="2" type="ORF">ABNW52_05850</name>
</gene>
<dbReference type="EMBL" id="JBEFLD010000003">
    <property type="protein sequence ID" value="MEQ6290136.1"/>
    <property type="molecule type" value="Genomic_DNA"/>
</dbReference>